<dbReference type="Gene3D" id="3.40.50.720">
    <property type="entry name" value="NAD(P)-binding Rossmann-like Domain"/>
    <property type="match status" value="1"/>
</dbReference>
<dbReference type="InterPro" id="IPR002347">
    <property type="entry name" value="SDR_fam"/>
</dbReference>
<evidence type="ECO:0000313" key="4">
    <source>
        <dbReference type="Proteomes" id="UP000219514"/>
    </source>
</evidence>
<dbReference type="RefSeq" id="WP_097208036.1">
    <property type="nucleotide sequence ID" value="NZ_JACHXB010000001.1"/>
</dbReference>
<proteinExistence type="inferred from homology"/>
<dbReference type="CDD" id="cd05233">
    <property type="entry name" value="SDR_c"/>
    <property type="match status" value="1"/>
</dbReference>
<sequence>MGALTGRVAIVTGGAQGIGQATARRIAGDGAVVLVADLKSDETTVKSILDDGGQAEHHVVDTRRAADWRELVEHAVATHGKVDLLANVAGVVNTQSPDEVVDLTEEAWDTVLDTDLKGVWLGMKHVIPSMIEAGGGSIVNVSSLAALKGMLNLASYSAAKAGVIGLTQQVAYSYAEANIRVNAVAPGTIDTPILQDITPEQKQINANAHLIKRLGRPEEVAAAIAFLMSDDASFVTGQTLPVDGGWAINGRNY</sequence>
<dbReference type="AlphaFoldDB" id="A0A285EGJ6"/>
<dbReference type="NCBIfam" id="NF005559">
    <property type="entry name" value="PRK07231.1"/>
    <property type="match status" value="1"/>
</dbReference>
<evidence type="ECO:0000313" key="3">
    <source>
        <dbReference type="EMBL" id="SNX98107.1"/>
    </source>
</evidence>
<protein>
    <submittedName>
        <fullName evidence="3">NAD(P)-dependent dehydrogenase, short-chain alcohol dehydrogenase family</fullName>
    </submittedName>
</protein>
<organism evidence="3 4">
    <name type="scientific">Geodermatophilus sabuli</name>
    <dbReference type="NCBI Taxonomy" id="1564158"/>
    <lineage>
        <taxon>Bacteria</taxon>
        <taxon>Bacillati</taxon>
        <taxon>Actinomycetota</taxon>
        <taxon>Actinomycetes</taxon>
        <taxon>Geodermatophilales</taxon>
        <taxon>Geodermatophilaceae</taxon>
        <taxon>Geodermatophilus</taxon>
    </lineage>
</organism>
<dbReference type="InterPro" id="IPR036291">
    <property type="entry name" value="NAD(P)-bd_dom_sf"/>
</dbReference>
<dbReference type="Pfam" id="PF13561">
    <property type="entry name" value="adh_short_C2"/>
    <property type="match status" value="1"/>
</dbReference>
<dbReference type="FunFam" id="3.40.50.720:FF:000084">
    <property type="entry name" value="Short-chain dehydrogenase reductase"/>
    <property type="match status" value="1"/>
</dbReference>
<dbReference type="PANTHER" id="PTHR24321">
    <property type="entry name" value="DEHYDROGENASES, SHORT CHAIN"/>
    <property type="match status" value="1"/>
</dbReference>
<evidence type="ECO:0000256" key="2">
    <source>
        <dbReference type="ARBA" id="ARBA00023002"/>
    </source>
</evidence>
<dbReference type="GO" id="GO:0016491">
    <property type="term" value="F:oxidoreductase activity"/>
    <property type="evidence" value="ECO:0007669"/>
    <property type="project" value="UniProtKB-KW"/>
</dbReference>
<dbReference type="PRINTS" id="PR00080">
    <property type="entry name" value="SDRFAMILY"/>
</dbReference>
<dbReference type="SUPFAM" id="SSF51735">
    <property type="entry name" value="NAD(P)-binding Rossmann-fold domains"/>
    <property type="match status" value="1"/>
</dbReference>
<keyword evidence="4" id="KW-1185">Reference proteome</keyword>
<keyword evidence="2" id="KW-0560">Oxidoreductase</keyword>
<evidence type="ECO:0000256" key="1">
    <source>
        <dbReference type="ARBA" id="ARBA00006484"/>
    </source>
</evidence>
<reference evidence="3 4" key="1">
    <citation type="submission" date="2017-09" db="EMBL/GenBank/DDBJ databases">
        <authorList>
            <person name="Ehlers B."/>
            <person name="Leendertz F.H."/>
        </authorList>
    </citation>
    <scope>NUCLEOTIDE SEQUENCE [LARGE SCALE GENOMIC DNA]</scope>
    <source>
        <strain evidence="3 4">DSM 46844</strain>
    </source>
</reference>
<dbReference type="PRINTS" id="PR00081">
    <property type="entry name" value="GDHRDH"/>
</dbReference>
<accession>A0A285EGJ6</accession>
<dbReference type="InterPro" id="IPR020904">
    <property type="entry name" value="Sc_DH/Rdtase_CS"/>
</dbReference>
<dbReference type="PROSITE" id="PS00061">
    <property type="entry name" value="ADH_SHORT"/>
    <property type="match status" value="1"/>
</dbReference>
<dbReference type="EMBL" id="OBDO01000009">
    <property type="protein sequence ID" value="SNX98107.1"/>
    <property type="molecule type" value="Genomic_DNA"/>
</dbReference>
<gene>
    <name evidence="3" type="ORF">SAMN06893097_109187</name>
</gene>
<comment type="similarity">
    <text evidence="1">Belongs to the short-chain dehydrogenases/reductases (SDR) family.</text>
</comment>
<dbReference type="Proteomes" id="UP000219514">
    <property type="component" value="Unassembled WGS sequence"/>
</dbReference>
<name>A0A285EGJ6_9ACTN</name>
<dbReference type="OrthoDB" id="517007at2"/>
<dbReference type="PANTHER" id="PTHR24321:SF8">
    <property type="entry name" value="ESTRADIOL 17-BETA-DEHYDROGENASE 8-RELATED"/>
    <property type="match status" value="1"/>
</dbReference>